<gene>
    <name evidence="1" type="ORF">HK414_07680</name>
</gene>
<reference evidence="1 2" key="1">
    <citation type="submission" date="2020-05" db="EMBL/GenBank/DDBJ databases">
        <title>Ramlibacter rhizophilus sp. nov., isolated from rhizosphere soil of national flower Mugunghwa from South Korea.</title>
        <authorList>
            <person name="Zheng-Fei Y."/>
            <person name="Huan T."/>
        </authorList>
    </citation>
    <scope>NUCLEOTIDE SEQUENCE [LARGE SCALE GENOMIC DNA]</scope>
    <source>
        <strain evidence="1 2">H242</strain>
    </source>
</reference>
<dbReference type="InterPro" id="IPR003795">
    <property type="entry name" value="DUF192"/>
</dbReference>
<dbReference type="PANTHER" id="PTHR37953">
    <property type="entry name" value="UPF0127 PROTEIN MJ1496"/>
    <property type="match status" value="1"/>
</dbReference>
<dbReference type="EMBL" id="CP053418">
    <property type="protein sequence ID" value="QJW85762.1"/>
    <property type="molecule type" value="Genomic_DNA"/>
</dbReference>
<dbReference type="InterPro" id="IPR038695">
    <property type="entry name" value="Saro_0823-like_sf"/>
</dbReference>
<dbReference type="Gene3D" id="2.60.120.1140">
    <property type="entry name" value="Protein of unknown function DUF192"/>
    <property type="match status" value="1"/>
</dbReference>
<protein>
    <submittedName>
        <fullName evidence="1">DUF192 domain-containing protein</fullName>
    </submittedName>
</protein>
<organism evidence="1 2">
    <name type="scientific">Ramlibacter terrae</name>
    <dbReference type="NCBI Taxonomy" id="2732511"/>
    <lineage>
        <taxon>Bacteria</taxon>
        <taxon>Pseudomonadati</taxon>
        <taxon>Pseudomonadota</taxon>
        <taxon>Betaproteobacteria</taxon>
        <taxon>Burkholderiales</taxon>
        <taxon>Comamonadaceae</taxon>
        <taxon>Ramlibacter</taxon>
    </lineage>
</organism>
<accession>A0ABX6P7Q6</accession>
<sequence length="126" mass="14285">MSNMNLPRVQLLAGEHEIYAHVARTPEERSLGLMFRRDMPDDEGMLFMCDECAVQKFWMKDTPLPLSIAFIDEDGTIVKIDDMDPHALDGCSSEHPVRWVLEVNRGWFAERGIPAGTRVAGPPFLK</sequence>
<name>A0ABX6P7Q6_9BURK</name>
<reference evidence="1 2" key="2">
    <citation type="submission" date="2020-05" db="EMBL/GenBank/DDBJ databases">
        <authorList>
            <person name="Khan S.A."/>
            <person name="Jeon C.O."/>
            <person name="Chun B.H."/>
        </authorList>
    </citation>
    <scope>NUCLEOTIDE SEQUENCE [LARGE SCALE GENOMIC DNA]</scope>
    <source>
        <strain evidence="1 2">H242</strain>
    </source>
</reference>
<dbReference type="Proteomes" id="UP000500826">
    <property type="component" value="Chromosome"/>
</dbReference>
<dbReference type="PANTHER" id="PTHR37953:SF1">
    <property type="entry name" value="UPF0127 PROTEIN MJ1496"/>
    <property type="match status" value="1"/>
</dbReference>
<keyword evidence="2" id="KW-1185">Reference proteome</keyword>
<evidence type="ECO:0000313" key="1">
    <source>
        <dbReference type="EMBL" id="QJW85762.1"/>
    </source>
</evidence>
<dbReference type="Pfam" id="PF02643">
    <property type="entry name" value="DUF192"/>
    <property type="match status" value="1"/>
</dbReference>
<proteinExistence type="predicted"/>
<evidence type="ECO:0000313" key="2">
    <source>
        <dbReference type="Proteomes" id="UP000500826"/>
    </source>
</evidence>